<evidence type="ECO:0000256" key="1">
    <source>
        <dbReference type="ARBA" id="ARBA00002286"/>
    </source>
</evidence>
<dbReference type="InterPro" id="IPR036397">
    <property type="entry name" value="RNaseH_sf"/>
</dbReference>
<dbReference type="PANTHER" id="PTHR46889">
    <property type="entry name" value="TRANSPOSASE INSF FOR INSERTION SEQUENCE IS3B-RELATED"/>
    <property type="match status" value="1"/>
</dbReference>
<reference evidence="3 4" key="1">
    <citation type="submission" date="2020-08" db="EMBL/GenBank/DDBJ databases">
        <authorList>
            <person name="Liu C."/>
            <person name="Sun Q."/>
        </authorList>
    </citation>
    <scope>NUCLEOTIDE SEQUENCE [LARGE SCALE GENOMIC DNA]</scope>
    <source>
        <strain evidence="3 4">NSJ-22</strain>
    </source>
</reference>
<feature type="domain" description="Integrase catalytic" evidence="2">
    <location>
        <begin position="140"/>
        <end position="298"/>
    </location>
</feature>
<comment type="function">
    <text evidence="1">Involved in the transposition of the insertion sequence.</text>
</comment>
<accession>A0ABR7KEK3</accession>
<dbReference type="InterPro" id="IPR001584">
    <property type="entry name" value="Integrase_cat-core"/>
</dbReference>
<gene>
    <name evidence="3" type="ORF">H8909_13055</name>
</gene>
<comment type="caution">
    <text evidence="3">The sequence shown here is derived from an EMBL/GenBank/DDBJ whole genome shotgun (WGS) entry which is preliminary data.</text>
</comment>
<proteinExistence type="predicted"/>
<dbReference type="RefSeq" id="WP_187013132.1">
    <property type="nucleotide sequence ID" value="NZ_JACRWG010000131.1"/>
</dbReference>
<dbReference type="Gene3D" id="3.30.420.10">
    <property type="entry name" value="Ribonuclease H-like superfamily/Ribonuclease H"/>
    <property type="match status" value="1"/>
</dbReference>
<dbReference type="InterPro" id="IPR050900">
    <property type="entry name" value="Transposase_IS3/IS150/IS904"/>
</dbReference>
<evidence type="ECO:0000313" key="3">
    <source>
        <dbReference type="EMBL" id="MBC6011114.1"/>
    </source>
</evidence>
<dbReference type="PANTHER" id="PTHR46889:SF5">
    <property type="entry name" value="INTEGRASE PROTEIN"/>
    <property type="match status" value="1"/>
</dbReference>
<feature type="non-terminal residue" evidence="3">
    <location>
        <position position="1"/>
    </location>
</feature>
<dbReference type="InterPro" id="IPR012337">
    <property type="entry name" value="RNaseH-like_sf"/>
</dbReference>
<evidence type="ECO:0000259" key="2">
    <source>
        <dbReference type="PROSITE" id="PS50994"/>
    </source>
</evidence>
<dbReference type="EMBL" id="JACRWG010000131">
    <property type="protein sequence ID" value="MBC6011114.1"/>
    <property type="molecule type" value="Genomic_DNA"/>
</dbReference>
<dbReference type="SUPFAM" id="SSF53098">
    <property type="entry name" value="Ribonuclease H-like"/>
    <property type="match status" value="1"/>
</dbReference>
<dbReference type="PROSITE" id="PS50994">
    <property type="entry name" value="INTEGRASE"/>
    <property type="match status" value="1"/>
</dbReference>
<dbReference type="NCBIfam" id="NF033516">
    <property type="entry name" value="transpos_IS3"/>
    <property type="match status" value="1"/>
</dbReference>
<dbReference type="Pfam" id="PF13683">
    <property type="entry name" value="rve_3"/>
    <property type="match status" value="1"/>
</dbReference>
<dbReference type="Pfam" id="PF13276">
    <property type="entry name" value="HTH_21"/>
    <property type="match status" value="1"/>
</dbReference>
<dbReference type="InterPro" id="IPR048020">
    <property type="entry name" value="Transpos_IS3"/>
</dbReference>
<dbReference type="Proteomes" id="UP000603474">
    <property type="component" value="Unassembled WGS sequence"/>
</dbReference>
<sequence length="364" mass="42612">ILPSLTSEQKKALCIWIRDLPHDRYDYSIRSILKRIGISKSSYYSILSDDNYGMKERQDEIDFEYIKKVIDYKGFRKGTRTIYMMLPDICGVHFGRNKILRLMRKYNCKCAIRGERTELKANRENLKNNRKPNLLKRRFRLARPGEILLTDVSYLKYGLNRTEYLSCVKDAVSGRVVSHITSSGNDLNLAMDTIDTLDYSQDAIFHSDQGSLYFNDLFQDRLKKLGYRQSMSRRGNCWDNASQESFFGHMKDECDLSGCSTPEEVKEMIDNYVYYYNNERPQWTRNKMTPAEYEDYLNSLSDNEYSDYLQNEQEKYDKMMKKAREKALKRAVELGALTEEDMELYGSGKKEEQAAADRGAKTCT</sequence>
<dbReference type="InterPro" id="IPR025948">
    <property type="entry name" value="HTH-like_dom"/>
</dbReference>
<name>A0ABR7KEK3_9FIRM</name>
<keyword evidence="4" id="KW-1185">Reference proteome</keyword>
<organism evidence="3 4">
    <name type="scientific">Catenibacterium faecis</name>
    <dbReference type="NCBI Taxonomy" id="2764323"/>
    <lineage>
        <taxon>Bacteria</taxon>
        <taxon>Bacillati</taxon>
        <taxon>Bacillota</taxon>
        <taxon>Erysipelotrichia</taxon>
        <taxon>Erysipelotrichales</taxon>
        <taxon>Coprobacillaceae</taxon>
        <taxon>Catenibacterium</taxon>
    </lineage>
</organism>
<evidence type="ECO:0000313" key="4">
    <source>
        <dbReference type="Proteomes" id="UP000603474"/>
    </source>
</evidence>
<protein>
    <submittedName>
        <fullName evidence="3">IS3 family transposase</fullName>
    </submittedName>
</protein>